<accession>A0A0W7WR29</accession>
<feature type="compositionally biased region" description="Basic and acidic residues" evidence="1">
    <location>
        <begin position="1"/>
        <end position="12"/>
    </location>
</feature>
<organism evidence="2 3">
    <name type="scientific">Streptomyces silvensis</name>
    <dbReference type="NCBI Taxonomy" id="1765722"/>
    <lineage>
        <taxon>Bacteria</taxon>
        <taxon>Bacillati</taxon>
        <taxon>Actinomycetota</taxon>
        <taxon>Actinomycetes</taxon>
        <taxon>Kitasatosporales</taxon>
        <taxon>Streptomycetaceae</taxon>
        <taxon>Streptomyces</taxon>
    </lineage>
</organism>
<sequence length="258" mass="28688">MTNERGEVRDAPRGVVQESASTWRQPLPPSLSAERDALVQEVAGRVLALGAAAPGPGRRLLVGVDGFTAAGKTSFGHELAQRISATGRPVLRATLDDFKKPWRDRHLYDRESGEGYYRNAYDYESAKRLLLDPCRSEGPARCALCGIDPLTQEDHSADTVPVPADAVLIVDGVFAFRPEINDYWDFRVWLDVDGETSVRRGAARDQDWAGSDAESIHRDRYLVAERIYLDEVRPLPMMDVVIDNSDFARPRVVGPRGR</sequence>
<gene>
    <name evidence="2" type="ORF">AT728_38050</name>
</gene>
<dbReference type="GO" id="GO:0016301">
    <property type="term" value="F:kinase activity"/>
    <property type="evidence" value="ECO:0007669"/>
    <property type="project" value="UniProtKB-KW"/>
</dbReference>
<protein>
    <submittedName>
        <fullName evidence="2">Uridine kinase</fullName>
    </submittedName>
</protein>
<dbReference type="SUPFAM" id="SSF52540">
    <property type="entry name" value="P-loop containing nucleoside triphosphate hydrolases"/>
    <property type="match status" value="1"/>
</dbReference>
<keyword evidence="3" id="KW-1185">Reference proteome</keyword>
<dbReference type="STRING" id="1765722.AT728_38050"/>
<dbReference type="EMBL" id="LOCL01000084">
    <property type="protein sequence ID" value="KUF12964.1"/>
    <property type="molecule type" value="Genomic_DNA"/>
</dbReference>
<evidence type="ECO:0000256" key="1">
    <source>
        <dbReference type="SAM" id="MobiDB-lite"/>
    </source>
</evidence>
<dbReference type="Gene3D" id="3.40.50.300">
    <property type="entry name" value="P-loop containing nucleotide triphosphate hydrolases"/>
    <property type="match status" value="1"/>
</dbReference>
<dbReference type="RefSeq" id="WP_058852828.1">
    <property type="nucleotide sequence ID" value="NZ_LOCL01000084.1"/>
</dbReference>
<dbReference type="InterPro" id="IPR027417">
    <property type="entry name" value="P-loop_NTPase"/>
</dbReference>
<keyword evidence="2" id="KW-0808">Transferase</keyword>
<evidence type="ECO:0000313" key="3">
    <source>
        <dbReference type="Proteomes" id="UP000054804"/>
    </source>
</evidence>
<dbReference type="OrthoDB" id="572586at2"/>
<dbReference type="PANTHER" id="PTHR10285">
    <property type="entry name" value="URIDINE KINASE"/>
    <property type="match status" value="1"/>
</dbReference>
<name>A0A0W7WR29_9ACTN</name>
<feature type="region of interest" description="Disordered" evidence="1">
    <location>
        <begin position="1"/>
        <end position="29"/>
    </location>
</feature>
<dbReference type="AlphaFoldDB" id="A0A0W7WR29"/>
<reference evidence="2 3" key="1">
    <citation type="submission" date="2015-12" db="EMBL/GenBank/DDBJ databases">
        <title>Draft genome sequence of Streptomyces silvensis ATCC 53525, a producer of novel hormone antagonists.</title>
        <authorList>
            <person name="Johnston C.W."/>
            <person name="Li Y."/>
            <person name="Magarvey N.A."/>
        </authorList>
    </citation>
    <scope>NUCLEOTIDE SEQUENCE [LARGE SCALE GENOMIC DNA]</scope>
    <source>
        <strain evidence="2 3">ATCC 53525</strain>
    </source>
</reference>
<proteinExistence type="predicted"/>
<evidence type="ECO:0000313" key="2">
    <source>
        <dbReference type="EMBL" id="KUF12964.1"/>
    </source>
</evidence>
<dbReference type="Proteomes" id="UP000054804">
    <property type="component" value="Unassembled WGS sequence"/>
</dbReference>
<keyword evidence="2" id="KW-0418">Kinase</keyword>
<comment type="caution">
    <text evidence="2">The sequence shown here is derived from an EMBL/GenBank/DDBJ whole genome shotgun (WGS) entry which is preliminary data.</text>
</comment>